<protein>
    <submittedName>
        <fullName evidence="7">Auxin efflux carrier family protein</fullName>
    </submittedName>
</protein>
<feature type="transmembrane region" description="Helical" evidence="6">
    <location>
        <begin position="44"/>
        <end position="64"/>
    </location>
</feature>
<feature type="compositionally biased region" description="Low complexity" evidence="5">
    <location>
        <begin position="420"/>
        <end position="435"/>
    </location>
</feature>
<dbReference type="PANTHER" id="PTHR31794">
    <property type="entry name" value="AUXIN EFFLUX TRANSPORTER FAMILY PROTEIN (EUROFUNG)"/>
    <property type="match status" value="1"/>
</dbReference>
<keyword evidence="8" id="KW-1185">Reference proteome</keyword>
<keyword evidence="2 6" id="KW-0812">Transmembrane</keyword>
<feature type="transmembrane region" description="Helical" evidence="6">
    <location>
        <begin position="504"/>
        <end position="525"/>
    </location>
</feature>
<keyword evidence="3 6" id="KW-1133">Transmembrane helix</keyword>
<feature type="compositionally biased region" description="Basic and acidic residues" evidence="5">
    <location>
        <begin position="362"/>
        <end position="374"/>
    </location>
</feature>
<evidence type="ECO:0000256" key="6">
    <source>
        <dbReference type="SAM" id="Phobius"/>
    </source>
</evidence>
<dbReference type="Proteomes" id="UP000827284">
    <property type="component" value="Unassembled WGS sequence"/>
</dbReference>
<feature type="compositionally biased region" description="Polar residues" evidence="5">
    <location>
        <begin position="378"/>
        <end position="387"/>
    </location>
</feature>
<reference evidence="7" key="2">
    <citation type="journal article" date="2022" name="Microbiol. Resour. Announc.">
        <title>Whole-Genome Sequence of Entomortierella parvispora E1425, a Mucoromycotan Fungus Associated with Burkholderiaceae-Related Endosymbiotic Bacteria.</title>
        <authorList>
            <person name="Herlambang A."/>
            <person name="Guo Y."/>
            <person name="Takashima Y."/>
            <person name="Narisawa K."/>
            <person name="Ohta H."/>
            <person name="Nishizawa T."/>
        </authorList>
    </citation>
    <scope>NUCLEOTIDE SEQUENCE</scope>
    <source>
        <strain evidence="7">E1425</strain>
    </source>
</reference>
<sequence length="565" mass="60942">MDWLVLAGAAAEAVSQVLVVVGCGVILSRTGYLTQSAQKSISKVNLYFMTPCLLFTKIASTINWTQFKAFWPIPVFYVLFSTISWVVAKAGSRLLGFSKDEEKFVIASILFSNTNSLPMALLQSLAFSAAGDRLLRDSNDTKEDVAARGISYILFYAIFGNLVRWSYGFTLLVPQDKEEAPGSAPTSQAPPSVLINVDGPSSSNAVTSASRPFLLPDHAARSPAVSIKSATESILMQRASTAYERIRQVLTPPLLTALIALIIGLVPALHQLFMSPQSTVYRFLVRPIEGCGAAAIPMILLCLGAQVVHFAESSPSPSSSHPEPQTVLPKRQPVLNPALVPAQQTGLGIYTPSPEELGSSSDEDRAEGPLSERRHNSRSSYGSGIANLQSGASSSATLLQFNDHERPLSKGKGTRASRHGSTSSTGTDGTSDGDSNVCYNEEARPLLRDGAMVSSDSESHYRIRWLTPVPFILFSRMIMVPVMSMPAIIFHPDSLSPILTMDPTFSLALVLLAAAPTAINMIQICHIKGFFEHQMAAVLFWSYCVFGIPCVLGWSLVGLWAAGRE</sequence>
<proteinExistence type="predicted"/>
<comment type="caution">
    <text evidence="7">The sequence shown here is derived from an EMBL/GenBank/DDBJ whole genome shotgun (WGS) entry which is preliminary data.</text>
</comment>
<dbReference type="GO" id="GO:0016020">
    <property type="term" value="C:membrane"/>
    <property type="evidence" value="ECO:0007669"/>
    <property type="project" value="UniProtKB-SubCell"/>
</dbReference>
<feature type="transmembrane region" description="Helical" evidence="6">
    <location>
        <begin position="471"/>
        <end position="492"/>
    </location>
</feature>
<evidence type="ECO:0000256" key="5">
    <source>
        <dbReference type="SAM" id="MobiDB-lite"/>
    </source>
</evidence>
<feature type="transmembrane region" description="Helical" evidence="6">
    <location>
        <begin position="70"/>
        <end position="92"/>
    </location>
</feature>
<dbReference type="GO" id="GO:0005783">
    <property type="term" value="C:endoplasmic reticulum"/>
    <property type="evidence" value="ECO:0007669"/>
    <property type="project" value="TreeGrafter"/>
</dbReference>
<dbReference type="PANTHER" id="PTHR31794:SF2">
    <property type="entry name" value="AUXIN EFFLUX TRANSPORTER FAMILY PROTEIN (EUROFUNG)"/>
    <property type="match status" value="1"/>
</dbReference>
<accession>A0A9P3HB85</accession>
<comment type="subcellular location">
    <subcellularLocation>
        <location evidence="1">Membrane</location>
        <topology evidence="1">Multi-pass membrane protein</topology>
    </subcellularLocation>
</comment>
<feature type="transmembrane region" description="Helical" evidence="6">
    <location>
        <begin position="104"/>
        <end position="129"/>
    </location>
</feature>
<keyword evidence="4 6" id="KW-0472">Membrane</keyword>
<evidence type="ECO:0000313" key="8">
    <source>
        <dbReference type="Proteomes" id="UP000827284"/>
    </source>
</evidence>
<gene>
    <name evidence="7" type="ORF">EMPS_05661</name>
</gene>
<reference evidence="7" key="1">
    <citation type="submission" date="2021-11" db="EMBL/GenBank/DDBJ databases">
        <authorList>
            <person name="Herlambang A."/>
            <person name="Guo Y."/>
            <person name="Takashima Y."/>
            <person name="Nishizawa T."/>
        </authorList>
    </citation>
    <scope>NUCLEOTIDE SEQUENCE</scope>
    <source>
        <strain evidence="7">E1425</strain>
    </source>
</reference>
<dbReference type="EMBL" id="BQFW01000008">
    <property type="protein sequence ID" value="GJJ73303.1"/>
    <property type="molecule type" value="Genomic_DNA"/>
</dbReference>
<evidence type="ECO:0000256" key="2">
    <source>
        <dbReference type="ARBA" id="ARBA00022692"/>
    </source>
</evidence>
<dbReference type="AlphaFoldDB" id="A0A9P3HB85"/>
<feature type="transmembrane region" description="Helical" evidence="6">
    <location>
        <begin position="537"/>
        <end position="562"/>
    </location>
</feature>
<feature type="transmembrane region" description="Helical" evidence="6">
    <location>
        <begin position="254"/>
        <end position="273"/>
    </location>
</feature>
<evidence type="ECO:0000256" key="1">
    <source>
        <dbReference type="ARBA" id="ARBA00004141"/>
    </source>
</evidence>
<dbReference type="InterPro" id="IPR004776">
    <property type="entry name" value="Mem_transp_PIN-like"/>
</dbReference>
<feature type="transmembrane region" description="Helical" evidence="6">
    <location>
        <begin position="149"/>
        <end position="167"/>
    </location>
</feature>
<evidence type="ECO:0000256" key="4">
    <source>
        <dbReference type="ARBA" id="ARBA00023136"/>
    </source>
</evidence>
<dbReference type="Pfam" id="PF03547">
    <property type="entry name" value="Mem_trans"/>
    <property type="match status" value="2"/>
</dbReference>
<dbReference type="OrthoDB" id="191139at2759"/>
<feature type="transmembrane region" description="Helical" evidence="6">
    <location>
        <begin position="13"/>
        <end position="32"/>
    </location>
</feature>
<organism evidence="7 8">
    <name type="scientific">Entomortierella parvispora</name>
    <dbReference type="NCBI Taxonomy" id="205924"/>
    <lineage>
        <taxon>Eukaryota</taxon>
        <taxon>Fungi</taxon>
        <taxon>Fungi incertae sedis</taxon>
        <taxon>Mucoromycota</taxon>
        <taxon>Mortierellomycotina</taxon>
        <taxon>Mortierellomycetes</taxon>
        <taxon>Mortierellales</taxon>
        <taxon>Mortierellaceae</taxon>
        <taxon>Entomortierella</taxon>
    </lineage>
</organism>
<name>A0A9P3HB85_9FUNG</name>
<feature type="transmembrane region" description="Helical" evidence="6">
    <location>
        <begin position="293"/>
        <end position="311"/>
    </location>
</feature>
<feature type="region of interest" description="Disordered" evidence="5">
    <location>
        <begin position="343"/>
        <end position="387"/>
    </location>
</feature>
<dbReference type="GO" id="GO:0055085">
    <property type="term" value="P:transmembrane transport"/>
    <property type="evidence" value="ECO:0007669"/>
    <property type="project" value="InterPro"/>
</dbReference>
<feature type="region of interest" description="Disordered" evidence="5">
    <location>
        <begin position="405"/>
        <end position="438"/>
    </location>
</feature>
<evidence type="ECO:0000313" key="7">
    <source>
        <dbReference type="EMBL" id="GJJ73303.1"/>
    </source>
</evidence>
<evidence type="ECO:0000256" key="3">
    <source>
        <dbReference type="ARBA" id="ARBA00022989"/>
    </source>
</evidence>